<organism evidence="1">
    <name type="scientific">Rhizophora mucronata</name>
    <name type="common">Asiatic mangrove</name>
    <dbReference type="NCBI Taxonomy" id="61149"/>
    <lineage>
        <taxon>Eukaryota</taxon>
        <taxon>Viridiplantae</taxon>
        <taxon>Streptophyta</taxon>
        <taxon>Embryophyta</taxon>
        <taxon>Tracheophyta</taxon>
        <taxon>Spermatophyta</taxon>
        <taxon>Magnoliopsida</taxon>
        <taxon>eudicotyledons</taxon>
        <taxon>Gunneridae</taxon>
        <taxon>Pentapetalae</taxon>
        <taxon>rosids</taxon>
        <taxon>fabids</taxon>
        <taxon>Malpighiales</taxon>
        <taxon>Rhizophoraceae</taxon>
        <taxon>Rhizophora</taxon>
    </lineage>
</organism>
<sequence>MAYLLISSFNIFYKKELPFEPALK</sequence>
<accession>A0A2P2N907</accession>
<dbReference type="EMBL" id="GGEC01058448">
    <property type="protein sequence ID" value="MBX38932.1"/>
    <property type="molecule type" value="Transcribed_RNA"/>
</dbReference>
<proteinExistence type="predicted"/>
<reference evidence="1" key="1">
    <citation type="submission" date="2018-02" db="EMBL/GenBank/DDBJ databases">
        <title>Rhizophora mucronata_Transcriptome.</title>
        <authorList>
            <person name="Meera S.P."/>
            <person name="Sreeshan A."/>
            <person name="Augustine A."/>
        </authorList>
    </citation>
    <scope>NUCLEOTIDE SEQUENCE</scope>
    <source>
        <tissue evidence="1">Leaf</tissue>
    </source>
</reference>
<protein>
    <submittedName>
        <fullName evidence="1">Uncharacterized protein</fullName>
    </submittedName>
</protein>
<evidence type="ECO:0000313" key="1">
    <source>
        <dbReference type="EMBL" id="MBX38932.1"/>
    </source>
</evidence>
<dbReference type="AlphaFoldDB" id="A0A2P2N907"/>
<name>A0A2P2N907_RHIMU</name>